<sequence length="319" mass="35687">MGEEQTKDETFGGRTPTGAPGEIPEGEGGPRSSQELRAWTLRTLRNLGIAPRRAFGQHFLTDARALERILRCARLPRESTVLEIGPGLGTLTEALVRAGHRVIAVELDRRLIPFLRKRFSPEDVVIVEGDALAVDFEALREEYASGRPVHVVSNLPYQIATPLLLRLLSLTPPLASLTVMVQREVGERLLAPPRTRAYGALSVVVAVYARVELCFHLRPGAFTPPPEVDSSVVRLLPYPEPVVPRREEREAFVEFLFGVFRHRRKTLANNLRYLFPDRETDWGAWLEARGTSATVRPEELSLSDYLELAQDLGLVRESS</sequence>
<feature type="binding site" evidence="7 8">
    <location>
        <position position="58"/>
    </location>
    <ligand>
        <name>S-adenosyl-L-methionine</name>
        <dbReference type="ChEBI" id="CHEBI:59789"/>
    </ligand>
</feature>
<feature type="binding site" evidence="7 8">
    <location>
        <position position="60"/>
    </location>
    <ligand>
        <name>S-adenosyl-L-methionine</name>
        <dbReference type="ChEBI" id="CHEBI:59789"/>
    </ligand>
</feature>
<dbReference type="CDD" id="cd02440">
    <property type="entry name" value="AdoMet_MTases"/>
    <property type="match status" value="1"/>
</dbReference>
<dbReference type="GO" id="GO:0003723">
    <property type="term" value="F:RNA binding"/>
    <property type="evidence" value="ECO:0007669"/>
    <property type="project" value="UniProtKB-UniRule"/>
</dbReference>
<dbReference type="SUPFAM" id="SSF53335">
    <property type="entry name" value="S-adenosyl-L-methionine-dependent methyltransferases"/>
    <property type="match status" value="1"/>
</dbReference>
<dbReference type="RefSeq" id="WP_121444296.1">
    <property type="nucleotide sequence ID" value="NZ_RBIJ01000002.1"/>
</dbReference>
<comment type="function">
    <text evidence="7">Specifically dimethylates two adjacent adenosines (A1518 and A1519) in the loop of a conserved hairpin near the 3'-end of 16S rRNA in the 30S particle. May play a critical role in biogenesis of 30S subunits.</text>
</comment>
<evidence type="ECO:0000256" key="3">
    <source>
        <dbReference type="ARBA" id="ARBA00022603"/>
    </source>
</evidence>
<keyword evidence="1 7" id="KW-0963">Cytoplasm</keyword>
<dbReference type="Pfam" id="PF00398">
    <property type="entry name" value="RrnaAD"/>
    <property type="match status" value="1"/>
</dbReference>
<dbReference type="InterPro" id="IPR029063">
    <property type="entry name" value="SAM-dependent_MTases_sf"/>
</dbReference>
<keyword evidence="6 7" id="KW-0694">RNA-binding</keyword>
<dbReference type="Gene3D" id="1.10.8.100">
    <property type="entry name" value="Ribosomal RNA adenine dimethylase-like, domain 2"/>
    <property type="match status" value="1"/>
</dbReference>
<feature type="domain" description="Ribosomal RNA adenine methylase transferase N-terminal" evidence="10">
    <location>
        <begin position="65"/>
        <end position="239"/>
    </location>
</feature>
<dbReference type="GO" id="GO:0005829">
    <property type="term" value="C:cytosol"/>
    <property type="evidence" value="ECO:0007669"/>
    <property type="project" value="TreeGrafter"/>
</dbReference>
<reference evidence="11 12" key="1">
    <citation type="submission" date="2018-10" db="EMBL/GenBank/DDBJ databases">
        <title>Genomic Encyclopedia of Type Strains, Phase IV (KMG-IV): sequencing the most valuable type-strain genomes for metagenomic binning, comparative biology and taxonomic classification.</title>
        <authorList>
            <person name="Goeker M."/>
        </authorList>
    </citation>
    <scope>NUCLEOTIDE SEQUENCE [LARGE SCALE GENOMIC DNA]</scope>
    <source>
        <strain evidence="11 12">DSM 22653</strain>
    </source>
</reference>
<feature type="binding site" evidence="7 8">
    <location>
        <position position="154"/>
    </location>
    <ligand>
        <name>S-adenosyl-L-methionine</name>
        <dbReference type="ChEBI" id="CHEBI:59789"/>
    </ligand>
</feature>
<feature type="binding site" evidence="7 8">
    <location>
        <position position="130"/>
    </location>
    <ligand>
        <name>S-adenosyl-L-methionine</name>
        <dbReference type="ChEBI" id="CHEBI:59789"/>
    </ligand>
</feature>
<dbReference type="InterPro" id="IPR011530">
    <property type="entry name" value="rRNA_adenine_dimethylase"/>
</dbReference>
<accession>A0A660KXV2</accession>
<comment type="subcellular location">
    <subcellularLocation>
        <location evidence="7">Cytoplasm</location>
    </subcellularLocation>
</comment>
<organism evidence="11 12">
    <name type="scientific">Brockia lithotrophica</name>
    <dbReference type="NCBI Taxonomy" id="933949"/>
    <lineage>
        <taxon>Bacteria</taxon>
        <taxon>Bacillati</taxon>
        <taxon>Bacillota</taxon>
        <taxon>Bacilli</taxon>
        <taxon>Bacillales</taxon>
        <taxon>Bacillales Family X. Incertae Sedis</taxon>
        <taxon>Brockia</taxon>
    </lineage>
</organism>
<dbReference type="Proteomes" id="UP000267019">
    <property type="component" value="Unassembled WGS sequence"/>
</dbReference>
<evidence type="ECO:0000256" key="4">
    <source>
        <dbReference type="ARBA" id="ARBA00022679"/>
    </source>
</evidence>
<evidence type="ECO:0000256" key="2">
    <source>
        <dbReference type="ARBA" id="ARBA00022552"/>
    </source>
</evidence>
<dbReference type="NCBIfam" id="TIGR00755">
    <property type="entry name" value="ksgA"/>
    <property type="match status" value="1"/>
</dbReference>
<dbReference type="InterPro" id="IPR001737">
    <property type="entry name" value="KsgA/Erm"/>
</dbReference>
<comment type="similarity">
    <text evidence="7">Belongs to the class I-like SAM-binding methyltransferase superfamily. rRNA adenine N(6)-methyltransferase family. RsmA subfamily.</text>
</comment>
<feature type="binding site" evidence="7 8">
    <location>
        <position position="85"/>
    </location>
    <ligand>
        <name>S-adenosyl-L-methionine</name>
        <dbReference type="ChEBI" id="CHEBI:59789"/>
    </ligand>
</feature>
<dbReference type="GO" id="GO:0052908">
    <property type="term" value="F:16S rRNA (adenine(1518)-N(6)/adenine(1519)-N(6))-dimethyltransferase activity"/>
    <property type="evidence" value="ECO:0007669"/>
    <property type="project" value="UniProtKB-EC"/>
</dbReference>
<dbReference type="InterPro" id="IPR023165">
    <property type="entry name" value="rRNA_Ade_diMease-like_C"/>
</dbReference>
<evidence type="ECO:0000313" key="11">
    <source>
        <dbReference type="EMBL" id="RKQ85643.1"/>
    </source>
</evidence>
<comment type="caution">
    <text evidence="11">The sequence shown here is derived from an EMBL/GenBank/DDBJ whole genome shotgun (WGS) entry which is preliminary data.</text>
</comment>
<evidence type="ECO:0000256" key="8">
    <source>
        <dbReference type="PROSITE-ProRule" id="PRU01026"/>
    </source>
</evidence>
<dbReference type="PROSITE" id="PS51689">
    <property type="entry name" value="SAM_RNA_A_N6_MT"/>
    <property type="match status" value="1"/>
</dbReference>
<proteinExistence type="inferred from homology"/>
<dbReference type="SMART" id="SM00650">
    <property type="entry name" value="rADc"/>
    <property type="match status" value="1"/>
</dbReference>
<evidence type="ECO:0000256" key="6">
    <source>
        <dbReference type="ARBA" id="ARBA00022884"/>
    </source>
</evidence>
<keyword evidence="3 7" id="KW-0489">Methyltransferase</keyword>
<evidence type="ECO:0000259" key="10">
    <source>
        <dbReference type="SMART" id="SM00650"/>
    </source>
</evidence>
<evidence type="ECO:0000256" key="7">
    <source>
        <dbReference type="HAMAP-Rule" id="MF_00607"/>
    </source>
</evidence>
<dbReference type="PANTHER" id="PTHR11727">
    <property type="entry name" value="DIMETHYLADENOSINE TRANSFERASE"/>
    <property type="match status" value="1"/>
</dbReference>
<dbReference type="HAMAP" id="MF_00607">
    <property type="entry name" value="16SrRNA_methyltr_A"/>
    <property type="match status" value="1"/>
</dbReference>
<dbReference type="PROSITE" id="PS01131">
    <property type="entry name" value="RRNA_A_DIMETH"/>
    <property type="match status" value="1"/>
</dbReference>
<keyword evidence="12" id="KW-1185">Reference proteome</keyword>
<evidence type="ECO:0000256" key="1">
    <source>
        <dbReference type="ARBA" id="ARBA00022490"/>
    </source>
</evidence>
<comment type="catalytic activity">
    <reaction evidence="7">
        <text>adenosine(1518)/adenosine(1519) in 16S rRNA + 4 S-adenosyl-L-methionine = N(6)-dimethyladenosine(1518)/N(6)-dimethyladenosine(1519) in 16S rRNA + 4 S-adenosyl-L-homocysteine + 4 H(+)</text>
        <dbReference type="Rhea" id="RHEA:19609"/>
        <dbReference type="Rhea" id="RHEA-COMP:10232"/>
        <dbReference type="Rhea" id="RHEA-COMP:10233"/>
        <dbReference type="ChEBI" id="CHEBI:15378"/>
        <dbReference type="ChEBI" id="CHEBI:57856"/>
        <dbReference type="ChEBI" id="CHEBI:59789"/>
        <dbReference type="ChEBI" id="CHEBI:74411"/>
        <dbReference type="ChEBI" id="CHEBI:74493"/>
        <dbReference type="EC" id="2.1.1.182"/>
    </reaction>
</comment>
<keyword evidence="2 7" id="KW-0698">rRNA processing</keyword>
<dbReference type="Gene3D" id="3.40.50.150">
    <property type="entry name" value="Vaccinia Virus protein VP39"/>
    <property type="match status" value="1"/>
</dbReference>
<keyword evidence="4 7" id="KW-0808">Transferase</keyword>
<keyword evidence="5 7" id="KW-0949">S-adenosyl-L-methionine</keyword>
<dbReference type="OrthoDB" id="9814755at2"/>
<feature type="binding site" evidence="7 8">
    <location>
        <position position="106"/>
    </location>
    <ligand>
        <name>S-adenosyl-L-methionine</name>
        <dbReference type="ChEBI" id="CHEBI:59789"/>
    </ligand>
</feature>
<dbReference type="InterPro" id="IPR020596">
    <property type="entry name" value="rRNA_Ade_Mease_Trfase_CS"/>
</dbReference>
<evidence type="ECO:0000256" key="9">
    <source>
        <dbReference type="SAM" id="MobiDB-lite"/>
    </source>
</evidence>
<feature type="compositionally biased region" description="Basic and acidic residues" evidence="9">
    <location>
        <begin position="1"/>
        <end position="11"/>
    </location>
</feature>
<dbReference type="InterPro" id="IPR020598">
    <property type="entry name" value="rRNA_Ade_methylase_Trfase_N"/>
</dbReference>
<gene>
    <name evidence="7" type="primary">rsmA</name>
    <name evidence="7" type="synonym">ksgA</name>
    <name evidence="11" type="ORF">C7438_1048</name>
</gene>
<dbReference type="FunFam" id="3.40.50.150:FF:000023">
    <property type="entry name" value="Ribosomal RNA small subunit methyltransferase A"/>
    <property type="match status" value="1"/>
</dbReference>
<feature type="region of interest" description="Disordered" evidence="9">
    <location>
        <begin position="1"/>
        <end position="33"/>
    </location>
</feature>
<dbReference type="EMBL" id="RBIJ01000002">
    <property type="protein sequence ID" value="RKQ85643.1"/>
    <property type="molecule type" value="Genomic_DNA"/>
</dbReference>
<dbReference type="AlphaFoldDB" id="A0A660KXV2"/>
<dbReference type="PANTHER" id="PTHR11727:SF7">
    <property type="entry name" value="DIMETHYLADENOSINE TRANSFERASE-RELATED"/>
    <property type="match status" value="1"/>
</dbReference>
<evidence type="ECO:0000313" key="12">
    <source>
        <dbReference type="Proteomes" id="UP000267019"/>
    </source>
</evidence>
<protein>
    <recommendedName>
        <fullName evidence="7">Ribosomal RNA small subunit methyltransferase A</fullName>
        <ecNumber evidence="7">2.1.1.182</ecNumber>
    </recommendedName>
    <alternativeName>
        <fullName evidence="7">16S rRNA (adenine(1518)-N(6)/adenine(1519)-N(6))-dimethyltransferase</fullName>
    </alternativeName>
    <alternativeName>
        <fullName evidence="7">16S rRNA dimethyladenosine transferase</fullName>
    </alternativeName>
    <alternativeName>
        <fullName evidence="7">16S rRNA dimethylase</fullName>
    </alternativeName>
    <alternativeName>
        <fullName evidence="7">S-adenosylmethionine-6-N', N'-adenosyl(rRNA) dimethyltransferase</fullName>
    </alternativeName>
</protein>
<evidence type="ECO:0000256" key="5">
    <source>
        <dbReference type="ARBA" id="ARBA00022691"/>
    </source>
</evidence>
<dbReference type="EC" id="2.1.1.182" evidence="7"/>
<name>A0A660KXV2_9BACL</name>